<dbReference type="Proteomes" id="UP000095280">
    <property type="component" value="Unplaced"/>
</dbReference>
<keyword evidence="2" id="KW-1185">Reference proteome</keyword>
<feature type="region of interest" description="Disordered" evidence="1">
    <location>
        <begin position="446"/>
        <end position="467"/>
    </location>
</feature>
<dbReference type="Gene3D" id="1.25.40.20">
    <property type="entry name" value="Ankyrin repeat-containing domain"/>
    <property type="match status" value="1"/>
</dbReference>
<dbReference type="SUPFAM" id="SSF52075">
    <property type="entry name" value="Outer arm dynein light chain 1"/>
    <property type="match status" value="1"/>
</dbReference>
<protein>
    <submittedName>
        <fullName evidence="3">ANK_REP_REGION domain-containing protein</fullName>
    </submittedName>
</protein>
<organism evidence="2 3">
    <name type="scientific">Macrostomum lignano</name>
    <dbReference type="NCBI Taxonomy" id="282301"/>
    <lineage>
        <taxon>Eukaryota</taxon>
        <taxon>Metazoa</taxon>
        <taxon>Spiralia</taxon>
        <taxon>Lophotrochozoa</taxon>
        <taxon>Platyhelminthes</taxon>
        <taxon>Rhabditophora</taxon>
        <taxon>Macrostomorpha</taxon>
        <taxon>Macrostomida</taxon>
        <taxon>Macrostomidae</taxon>
        <taxon>Macrostomum</taxon>
    </lineage>
</organism>
<feature type="compositionally biased region" description="Acidic residues" evidence="1">
    <location>
        <begin position="746"/>
        <end position="756"/>
    </location>
</feature>
<dbReference type="Gene3D" id="3.80.10.10">
    <property type="entry name" value="Ribonuclease Inhibitor"/>
    <property type="match status" value="1"/>
</dbReference>
<dbReference type="InterPro" id="IPR032675">
    <property type="entry name" value="LRR_dom_sf"/>
</dbReference>
<evidence type="ECO:0000256" key="1">
    <source>
        <dbReference type="SAM" id="MobiDB-lite"/>
    </source>
</evidence>
<dbReference type="InterPro" id="IPR001611">
    <property type="entry name" value="Leu-rich_rpt"/>
</dbReference>
<evidence type="ECO:0000313" key="2">
    <source>
        <dbReference type="Proteomes" id="UP000095280"/>
    </source>
</evidence>
<feature type="region of interest" description="Disordered" evidence="1">
    <location>
        <begin position="712"/>
        <end position="764"/>
    </location>
</feature>
<dbReference type="SUPFAM" id="SSF48403">
    <property type="entry name" value="Ankyrin repeat"/>
    <property type="match status" value="1"/>
</dbReference>
<dbReference type="WBParaSite" id="maker-uti_cns_0012176-snap-gene-0.5-mRNA-1">
    <property type="protein sequence ID" value="maker-uti_cns_0012176-snap-gene-0.5-mRNA-1"/>
    <property type="gene ID" value="maker-uti_cns_0012176-snap-gene-0.5"/>
</dbReference>
<sequence length="776" mass="87155">SEVHRRRGPQHHERLHTLELRGNQLASTDGLHLPNLKNLFSGCQSNRTVETLEVIRKLHRLANRIRQVTGLGRMESLTTLHLRDNQIETLDGFTDQIKNLQYLNMRAQLSGKSLSASTSGAGGHGASALVSDINRDADRQSARFFGIHKVAQSKQRGRGPSSASATSCCLERVSSTFRLMRLEILRRLWLVLDSNWSCRLDSPCEVANRRENAGSRIFHGATLSLSLQPAYQQLLTDVQAGNCSGVRAWLLAAARAAPGGGVEAADGRLRLRPVAHAGLLLACCLGNLNLVRLFLQSMPELANTVTSRSGRTCLHLACYHELAAICRLLLSRMCRQAAGYADCNGLRAADYASQGSPARILALKASAAPSTSRQQGRLEGRFSSTDEDCCHGKGCQSTTHRLRLFDFPMPDHRSGGCSGCCQHRQQLYQPNLPGLQRISEWYKTVSTTDEDTTDTVPSAAEHDDEQRLRRQRRKLRRQKRKQKFKQLHCYEYSINHNGSDHNGWVRRVEQNEIHESKLAYLRIPRGIASRSLLVPPQPDWLFSDLLPDVLPEDESFQLNSNVSNAEESSRRSAERELTRMRLDRWVFLYFLMLRANWESTVVEEKKSAPDVNMYAEEHLHKWTVRLRFKIMRQVAMKVALCGFLSRLGLESNTKIVFCRDGFYGLMDVGNIYGETTKTPYAMISLNSTPRYLGLKNGDCIFVNSCSVTQRQMMEQASTRPDAPKRRHKASRGSVAFADELEHGSDYDDENAGEEGEPGFGIHLEHGDSQLLNGLEF</sequence>
<name>A0A1I8IFW3_9PLAT</name>
<evidence type="ECO:0000313" key="3">
    <source>
        <dbReference type="WBParaSite" id="maker-uti_cns_0012176-snap-gene-0.5-mRNA-1"/>
    </source>
</evidence>
<dbReference type="AlphaFoldDB" id="A0A1I8IFW3"/>
<proteinExistence type="predicted"/>
<reference evidence="3" key="1">
    <citation type="submission" date="2016-11" db="UniProtKB">
        <authorList>
            <consortium name="WormBaseParasite"/>
        </authorList>
    </citation>
    <scope>IDENTIFICATION</scope>
</reference>
<dbReference type="Pfam" id="PF12796">
    <property type="entry name" value="Ank_2"/>
    <property type="match status" value="1"/>
</dbReference>
<accession>A0A1I8IFW3</accession>
<dbReference type="InterPro" id="IPR036770">
    <property type="entry name" value="Ankyrin_rpt-contain_sf"/>
</dbReference>
<dbReference type="PROSITE" id="PS51450">
    <property type="entry name" value="LRR"/>
    <property type="match status" value="1"/>
</dbReference>
<dbReference type="InterPro" id="IPR002110">
    <property type="entry name" value="Ankyrin_rpt"/>
</dbReference>